<dbReference type="Pfam" id="PF13648">
    <property type="entry name" value="Lipocalin_4"/>
    <property type="match status" value="1"/>
</dbReference>
<feature type="domain" description="Lipocalin-like" evidence="1">
    <location>
        <begin position="48"/>
        <end position="151"/>
    </location>
</feature>
<evidence type="ECO:0000313" key="2">
    <source>
        <dbReference type="EMBL" id="MCK8493308.1"/>
    </source>
</evidence>
<organism evidence="2 3">
    <name type="scientific">Spirosoma liriopis</name>
    <dbReference type="NCBI Taxonomy" id="2937440"/>
    <lineage>
        <taxon>Bacteria</taxon>
        <taxon>Pseudomonadati</taxon>
        <taxon>Bacteroidota</taxon>
        <taxon>Cytophagia</taxon>
        <taxon>Cytophagales</taxon>
        <taxon>Cytophagaceae</taxon>
        <taxon>Spirosoma</taxon>
    </lineage>
</organism>
<evidence type="ECO:0000259" key="1">
    <source>
        <dbReference type="Pfam" id="PF13648"/>
    </source>
</evidence>
<accession>A0ABT0HMC4</accession>
<sequence length="177" mass="19196">MNQTNTQMDMMKLGRLLTWALVVAMPLWFGSCKKEGGGGDLVTPNSVEGSWKISGIKLKQGTQTQDYLEVMKQYVGEGVIDCLTDTKITFNSNSKITGVASPKCQTDNADDISPVSDTSTWKVTGNKLTITDGDGSTSTYDLTLNGGTMTWGIDAQEDLDGDGKNDNYTTIIEFKRA</sequence>
<evidence type="ECO:0000313" key="3">
    <source>
        <dbReference type="Proteomes" id="UP001202180"/>
    </source>
</evidence>
<comment type="caution">
    <text evidence="2">The sequence shown here is derived from an EMBL/GenBank/DDBJ whole genome shotgun (WGS) entry which is preliminary data.</text>
</comment>
<proteinExistence type="predicted"/>
<dbReference type="EMBL" id="JALPRF010000002">
    <property type="protein sequence ID" value="MCK8493308.1"/>
    <property type="molecule type" value="Genomic_DNA"/>
</dbReference>
<reference evidence="2 3" key="1">
    <citation type="submission" date="2022-04" db="EMBL/GenBank/DDBJ databases">
        <title>Spirosoma sp. strain RP8 genome sequencing and assembly.</title>
        <authorList>
            <person name="Jung Y."/>
        </authorList>
    </citation>
    <scope>NUCLEOTIDE SEQUENCE [LARGE SCALE GENOMIC DNA]</scope>
    <source>
        <strain evidence="2 3">RP8</strain>
    </source>
</reference>
<gene>
    <name evidence="2" type="ORF">M0L20_15680</name>
</gene>
<dbReference type="Proteomes" id="UP001202180">
    <property type="component" value="Unassembled WGS sequence"/>
</dbReference>
<dbReference type="RefSeq" id="WP_248477877.1">
    <property type="nucleotide sequence ID" value="NZ_JALPRF010000002.1"/>
</dbReference>
<protein>
    <submittedName>
        <fullName evidence="2">Lipocalin family protein</fullName>
    </submittedName>
</protein>
<dbReference type="InterPro" id="IPR024311">
    <property type="entry name" value="Lipocalin-like"/>
</dbReference>
<name>A0ABT0HMC4_9BACT</name>
<keyword evidence="3" id="KW-1185">Reference proteome</keyword>